<reference evidence="1 2" key="1">
    <citation type="submission" date="2016-03" db="EMBL/GenBank/DDBJ databases">
        <title>EvidentialGene: Evidence-directed Construction of Genes on Genomes.</title>
        <authorList>
            <person name="Gilbert D.G."/>
            <person name="Choi J.-H."/>
            <person name="Mockaitis K."/>
            <person name="Colbourne J."/>
            <person name="Pfrender M."/>
        </authorList>
    </citation>
    <scope>NUCLEOTIDE SEQUENCE [LARGE SCALE GENOMIC DNA]</scope>
    <source>
        <strain evidence="1 2">Xinb3</strain>
        <tissue evidence="1">Complete organism</tissue>
    </source>
</reference>
<gene>
    <name evidence="1" type="ORF">APZ42_000559</name>
</gene>
<organism evidence="1 2">
    <name type="scientific">Daphnia magna</name>
    <dbReference type="NCBI Taxonomy" id="35525"/>
    <lineage>
        <taxon>Eukaryota</taxon>
        <taxon>Metazoa</taxon>
        <taxon>Ecdysozoa</taxon>
        <taxon>Arthropoda</taxon>
        <taxon>Crustacea</taxon>
        <taxon>Branchiopoda</taxon>
        <taxon>Diplostraca</taxon>
        <taxon>Cladocera</taxon>
        <taxon>Anomopoda</taxon>
        <taxon>Daphniidae</taxon>
        <taxon>Daphnia</taxon>
    </lineage>
</organism>
<keyword evidence="2" id="KW-1185">Reference proteome</keyword>
<proteinExistence type="predicted"/>
<dbReference type="AlphaFoldDB" id="A0A164JJJ9"/>
<dbReference type="Proteomes" id="UP000076858">
    <property type="component" value="Unassembled WGS sequence"/>
</dbReference>
<sequence>MPLLATIQRLQNTTLQRRPNTTPPLMRLPAITLRLQSTTLPQATTLKQLQNTIRGQVFLKS</sequence>
<comment type="caution">
    <text evidence="1">The sequence shown here is derived from an EMBL/GenBank/DDBJ whole genome shotgun (WGS) entry which is preliminary data.</text>
</comment>
<dbReference type="EMBL" id="LRGB01004462">
    <property type="protein sequence ID" value="KZS02413.1"/>
    <property type="molecule type" value="Genomic_DNA"/>
</dbReference>
<accession>A0A164JJJ9</accession>
<evidence type="ECO:0000313" key="2">
    <source>
        <dbReference type="Proteomes" id="UP000076858"/>
    </source>
</evidence>
<protein>
    <submittedName>
        <fullName evidence="1">Uncharacterized protein</fullName>
    </submittedName>
</protein>
<name>A0A164JJJ9_9CRUS</name>
<evidence type="ECO:0000313" key="1">
    <source>
        <dbReference type="EMBL" id="KZS02413.1"/>
    </source>
</evidence>